<dbReference type="AlphaFoldDB" id="A0A8X7CKD4"/>
<keyword evidence="2" id="KW-0503">Monooxygenase</keyword>
<sequence length="166" mass="19258">MPEIDEIQNWNLVSGSENDTHSVLVFRRKLDTCDNDDRKIDDSTTRLIYAYSNEDPPSENGLKYHFKERGTKSVLLLQLKRSNQVKIDKSTLTYWDVLSPNFTIPSNSSTMYWCKIYKAPDLSEKNHVVLDLVLPEYVGLPLVPSPTKYYMMEIHYDNPHLIEGKS</sequence>
<dbReference type="GO" id="GO:0004500">
    <property type="term" value="F:dopamine beta-monooxygenase activity"/>
    <property type="evidence" value="ECO:0007669"/>
    <property type="project" value="InterPro"/>
</dbReference>
<dbReference type="PANTHER" id="PTHR10157:SF23">
    <property type="entry name" value="MOXD1 HOMOLOG 1"/>
    <property type="match status" value="1"/>
</dbReference>
<accession>A0A8X7CKD4</accession>
<dbReference type="PANTHER" id="PTHR10157">
    <property type="entry name" value="DOPAMINE BETA HYDROXYLASE RELATED"/>
    <property type="match status" value="1"/>
</dbReference>
<dbReference type="Pfam" id="PF03351">
    <property type="entry name" value="DOMON"/>
    <property type="match status" value="1"/>
</dbReference>
<dbReference type="OrthoDB" id="10003276at2759"/>
<evidence type="ECO:0000313" key="2">
    <source>
        <dbReference type="EMBL" id="GFY67297.1"/>
    </source>
</evidence>
<dbReference type="Gene3D" id="2.60.120.310">
    <property type="entry name" value="Copper type II, ascorbate-dependent monooxygenase, N-terminal domain"/>
    <property type="match status" value="2"/>
</dbReference>
<dbReference type="GO" id="GO:0006589">
    <property type="term" value="P:octopamine biosynthetic process"/>
    <property type="evidence" value="ECO:0007669"/>
    <property type="project" value="TreeGrafter"/>
</dbReference>
<dbReference type="GO" id="GO:0005615">
    <property type="term" value="C:extracellular space"/>
    <property type="evidence" value="ECO:0007669"/>
    <property type="project" value="TreeGrafter"/>
</dbReference>
<proteinExistence type="predicted"/>
<dbReference type="InterPro" id="IPR036939">
    <property type="entry name" value="Cu2_ascorb_mOase_N_sf"/>
</dbReference>
<comment type="caution">
    <text evidence="2">The sequence shown here is derived from an EMBL/GenBank/DDBJ whole genome shotgun (WGS) entry which is preliminary data.</text>
</comment>
<dbReference type="GO" id="GO:0030667">
    <property type="term" value="C:secretory granule membrane"/>
    <property type="evidence" value="ECO:0007669"/>
    <property type="project" value="TreeGrafter"/>
</dbReference>
<name>A0A8X7CKD4_9ARAC</name>
<feature type="domain" description="DOMON" evidence="1">
    <location>
        <begin position="1"/>
        <end position="52"/>
    </location>
</feature>
<evidence type="ECO:0000313" key="3">
    <source>
        <dbReference type="Proteomes" id="UP000886998"/>
    </source>
</evidence>
<dbReference type="EMBL" id="BMAV01016492">
    <property type="protein sequence ID" value="GFY67297.1"/>
    <property type="molecule type" value="Genomic_DNA"/>
</dbReference>
<protein>
    <submittedName>
        <fullName evidence="2">DBH-like monooxygenase protein 1 homolog</fullName>
    </submittedName>
</protein>
<dbReference type="GO" id="GO:0042421">
    <property type="term" value="P:norepinephrine biosynthetic process"/>
    <property type="evidence" value="ECO:0007669"/>
    <property type="project" value="TreeGrafter"/>
</dbReference>
<dbReference type="InterPro" id="IPR008977">
    <property type="entry name" value="PHM/PNGase_F_dom_sf"/>
</dbReference>
<dbReference type="InterPro" id="IPR045266">
    <property type="entry name" value="DOH_DOMON"/>
</dbReference>
<dbReference type="PROSITE" id="PS50836">
    <property type="entry name" value="DOMON"/>
    <property type="match status" value="1"/>
</dbReference>
<reference evidence="2" key="1">
    <citation type="submission" date="2020-08" db="EMBL/GenBank/DDBJ databases">
        <title>Multicomponent nature underlies the extraordinary mechanical properties of spider dragline silk.</title>
        <authorList>
            <person name="Kono N."/>
            <person name="Nakamura H."/>
            <person name="Mori M."/>
            <person name="Yoshida Y."/>
            <person name="Ohtoshi R."/>
            <person name="Malay A.D."/>
            <person name="Moran D.A.P."/>
            <person name="Tomita M."/>
            <person name="Numata K."/>
            <person name="Arakawa K."/>
        </authorList>
    </citation>
    <scope>NUCLEOTIDE SEQUENCE</scope>
</reference>
<dbReference type="InterPro" id="IPR000945">
    <property type="entry name" value="DBH-like"/>
</dbReference>
<dbReference type="GO" id="GO:0042420">
    <property type="term" value="P:dopamine catabolic process"/>
    <property type="evidence" value="ECO:0007669"/>
    <property type="project" value="TreeGrafter"/>
</dbReference>
<gene>
    <name evidence="2" type="primary">moxd1</name>
    <name evidence="2" type="ORF">TNIN_319261</name>
</gene>
<dbReference type="Proteomes" id="UP000886998">
    <property type="component" value="Unassembled WGS sequence"/>
</dbReference>
<dbReference type="GO" id="GO:0005507">
    <property type="term" value="F:copper ion binding"/>
    <property type="evidence" value="ECO:0007669"/>
    <property type="project" value="InterPro"/>
</dbReference>
<evidence type="ECO:0000259" key="1">
    <source>
        <dbReference type="PROSITE" id="PS50836"/>
    </source>
</evidence>
<keyword evidence="2" id="KW-0560">Oxidoreductase</keyword>
<dbReference type="SUPFAM" id="SSF49742">
    <property type="entry name" value="PHM/PNGase F"/>
    <property type="match status" value="1"/>
</dbReference>
<organism evidence="2 3">
    <name type="scientific">Trichonephila inaurata madagascariensis</name>
    <dbReference type="NCBI Taxonomy" id="2747483"/>
    <lineage>
        <taxon>Eukaryota</taxon>
        <taxon>Metazoa</taxon>
        <taxon>Ecdysozoa</taxon>
        <taxon>Arthropoda</taxon>
        <taxon>Chelicerata</taxon>
        <taxon>Arachnida</taxon>
        <taxon>Araneae</taxon>
        <taxon>Araneomorphae</taxon>
        <taxon>Entelegynae</taxon>
        <taxon>Araneoidea</taxon>
        <taxon>Nephilidae</taxon>
        <taxon>Trichonephila</taxon>
        <taxon>Trichonephila inaurata</taxon>
    </lineage>
</organism>
<dbReference type="CDD" id="cd09631">
    <property type="entry name" value="DOMON_DOH"/>
    <property type="match status" value="1"/>
</dbReference>
<keyword evidence="3" id="KW-1185">Reference proteome</keyword>
<dbReference type="InterPro" id="IPR005018">
    <property type="entry name" value="DOMON_domain"/>
</dbReference>